<proteinExistence type="predicted"/>
<name>A0A663E8D8_AQUCH</name>
<dbReference type="InParanoid" id="A0A663E8D8"/>
<dbReference type="AlphaFoldDB" id="A0A663E8D8"/>
<dbReference type="InterPro" id="IPR010740">
    <property type="entry name" value="Endomucin"/>
</dbReference>
<keyword evidence="3" id="KW-0732">Signal</keyword>
<feature type="signal peptide" evidence="3">
    <location>
        <begin position="1"/>
        <end position="20"/>
    </location>
</feature>
<keyword evidence="2" id="KW-1133">Transmembrane helix</keyword>
<feature type="transmembrane region" description="Helical" evidence="2">
    <location>
        <begin position="188"/>
        <end position="210"/>
    </location>
</feature>
<feature type="region of interest" description="Disordered" evidence="1">
    <location>
        <begin position="63"/>
        <end position="178"/>
    </location>
</feature>
<feature type="compositionally biased region" description="Polar residues" evidence="1">
    <location>
        <begin position="278"/>
        <end position="304"/>
    </location>
</feature>
<dbReference type="Proteomes" id="UP000472275">
    <property type="component" value="Chromosome 1"/>
</dbReference>
<feature type="chain" id="PRO_5025339415" evidence="3">
    <location>
        <begin position="21"/>
        <end position="304"/>
    </location>
</feature>
<organism evidence="4 5">
    <name type="scientific">Aquila chrysaetos chrysaetos</name>
    <dbReference type="NCBI Taxonomy" id="223781"/>
    <lineage>
        <taxon>Eukaryota</taxon>
        <taxon>Metazoa</taxon>
        <taxon>Chordata</taxon>
        <taxon>Craniata</taxon>
        <taxon>Vertebrata</taxon>
        <taxon>Euteleostomi</taxon>
        <taxon>Archelosauria</taxon>
        <taxon>Archosauria</taxon>
        <taxon>Dinosauria</taxon>
        <taxon>Saurischia</taxon>
        <taxon>Theropoda</taxon>
        <taxon>Coelurosauria</taxon>
        <taxon>Aves</taxon>
        <taxon>Neognathae</taxon>
        <taxon>Neoaves</taxon>
        <taxon>Telluraves</taxon>
        <taxon>Accipitrimorphae</taxon>
        <taxon>Accipitriformes</taxon>
        <taxon>Accipitridae</taxon>
        <taxon>Accipitrinae</taxon>
        <taxon>Aquila</taxon>
    </lineage>
</organism>
<evidence type="ECO:0000313" key="5">
    <source>
        <dbReference type="Proteomes" id="UP000472275"/>
    </source>
</evidence>
<reference evidence="4" key="3">
    <citation type="submission" date="2025-09" db="UniProtKB">
        <authorList>
            <consortium name="Ensembl"/>
        </authorList>
    </citation>
    <scope>IDENTIFICATION</scope>
</reference>
<protein>
    <submittedName>
        <fullName evidence="4">Endomucin</fullName>
    </submittedName>
</protein>
<reference evidence="4" key="2">
    <citation type="submission" date="2025-08" db="UniProtKB">
        <authorList>
            <consortium name="Ensembl"/>
        </authorList>
    </citation>
    <scope>IDENTIFICATION</scope>
</reference>
<keyword evidence="2" id="KW-0812">Transmembrane</keyword>
<feature type="compositionally biased region" description="Low complexity" evidence="1">
    <location>
        <begin position="71"/>
        <end position="114"/>
    </location>
</feature>
<reference evidence="4" key="1">
    <citation type="submission" date="2021-03" db="EMBL/GenBank/DDBJ databases">
        <authorList>
            <consortium name="Wellcome Sanger Institute Data Sharing"/>
        </authorList>
    </citation>
    <scope>NUCLEOTIDE SEQUENCE [LARGE SCALE GENOMIC DNA]</scope>
</reference>
<evidence type="ECO:0000256" key="3">
    <source>
        <dbReference type="SAM" id="SignalP"/>
    </source>
</evidence>
<feature type="compositionally biased region" description="Low complexity" evidence="1">
    <location>
        <begin position="158"/>
        <end position="174"/>
    </location>
</feature>
<dbReference type="Pfam" id="PF07010">
    <property type="entry name" value="Endomucin"/>
    <property type="match status" value="1"/>
</dbReference>
<accession>A0A663E8D8</accession>
<feature type="compositionally biased region" description="Polar residues" evidence="1">
    <location>
        <begin position="115"/>
        <end position="151"/>
    </location>
</feature>
<dbReference type="GeneTree" id="ENSGT00390000012139"/>
<evidence type="ECO:0000313" key="4">
    <source>
        <dbReference type="Ensembl" id="ENSACCP00020008209.1"/>
    </source>
</evidence>
<evidence type="ECO:0000256" key="2">
    <source>
        <dbReference type="SAM" id="Phobius"/>
    </source>
</evidence>
<gene>
    <name evidence="4" type="primary">EMCN</name>
</gene>
<dbReference type="PANTHER" id="PTHR15869:SF0">
    <property type="entry name" value="ENDOMUCIN"/>
    <property type="match status" value="1"/>
</dbReference>
<dbReference type="PANTHER" id="PTHR15869">
    <property type="entry name" value="ENDOMUCIN-RELATED"/>
    <property type="match status" value="1"/>
</dbReference>
<keyword evidence="2" id="KW-0472">Membrane</keyword>
<feature type="region of interest" description="Disordered" evidence="1">
    <location>
        <begin position="263"/>
        <end position="304"/>
    </location>
</feature>
<evidence type="ECO:0000256" key="1">
    <source>
        <dbReference type="SAM" id="MobiDB-lite"/>
    </source>
</evidence>
<keyword evidence="5" id="KW-1185">Reference proteome</keyword>
<dbReference type="Ensembl" id="ENSACCT00020008567.1">
    <property type="protein sequence ID" value="ENSACCP00020008209.1"/>
    <property type="gene ID" value="ENSACCG00020005585.1"/>
</dbReference>
<sequence>MKLLGIAAFFLAVLCVCTVGEDGALISHINATTSTPTTKPVMEAVSTSALQSTSLQMSVLTTTENRTTNESITSDSISSSPNATQQITQDTTTQLPVKATTTTAEKSDSTTNTTQASVTQLTHNESLDASSTKRQSFSSTISLQKTTSAPGTSGLHVSSPTESTTVGSTGSSSGNKNAAGSDIHYSSVILPIVITLIVITLSVFSLVALYRMCQKKTPERQENGTEQAQSDKEGVKLLSVKTTSPETVFVEVRDIYEVGFSLPSANLSEPTTPPPSGEVSQGRTTGEHSSQGKNKTRQLFTPQQ</sequence>